<feature type="transmembrane region" description="Helical" evidence="1">
    <location>
        <begin position="208"/>
        <end position="226"/>
    </location>
</feature>
<keyword evidence="1" id="KW-1133">Transmembrane helix</keyword>
<dbReference type="eggNOG" id="COG0848">
    <property type="taxonomic scope" value="Bacteria"/>
</dbReference>
<reference evidence="2 4" key="1">
    <citation type="journal article" date="2013" name="Genome Announc.">
        <title>The Draft Genome Sequence of Sphingomonas paucimobilis Strain HER1398 (Proteobacteria), Host to the Giant PAU Phage, Indicates That It Is a Member of the Genus Sphingobacterium (Bacteroidetes).</title>
        <authorList>
            <person name="White R.A.III."/>
            <person name="Suttle C.A."/>
        </authorList>
    </citation>
    <scope>NUCLEOTIDE SEQUENCE [LARGE SCALE GENOMIC DNA]</scope>
    <source>
        <strain evidence="2 4">HER1398</strain>
    </source>
</reference>
<evidence type="ECO:0000313" key="2">
    <source>
        <dbReference type="EMBL" id="ERJ57881.1"/>
    </source>
</evidence>
<keyword evidence="1" id="KW-0472">Membrane</keyword>
<dbReference type="PATRIC" id="fig|1346330.5.peg.1294"/>
<dbReference type="EMBL" id="ATDL01000007">
    <property type="protein sequence ID" value="ERJ60332.1"/>
    <property type="molecule type" value="Genomic_DNA"/>
</dbReference>
<gene>
    <name evidence="2" type="ORF">M472_03785</name>
    <name evidence="3" type="ORF">M472_16355</name>
</gene>
<accession>U2H839</accession>
<evidence type="ECO:0000313" key="3">
    <source>
        <dbReference type="EMBL" id="ERJ60332.1"/>
    </source>
</evidence>
<dbReference type="STRING" id="1346330.M472_03785"/>
<evidence type="ECO:0008006" key="5">
    <source>
        <dbReference type="Google" id="ProtNLM"/>
    </source>
</evidence>
<protein>
    <recommendedName>
        <fullName evidence="5">DUF3592 domain-containing protein</fullName>
    </recommendedName>
</protein>
<proteinExistence type="predicted"/>
<feature type="transmembrane region" description="Helical" evidence="1">
    <location>
        <begin position="168"/>
        <end position="188"/>
    </location>
</feature>
<dbReference type="RefSeq" id="WP_021069472.1">
    <property type="nucleotide sequence ID" value="NZ_ATDL01000007.1"/>
</dbReference>
<organism evidence="2 4">
    <name type="scientific">Sphingobacterium paucimobilis HER1398</name>
    <dbReference type="NCBI Taxonomy" id="1346330"/>
    <lineage>
        <taxon>Bacteria</taxon>
        <taxon>Pseudomonadati</taxon>
        <taxon>Bacteroidota</taxon>
        <taxon>Sphingobacteriia</taxon>
        <taxon>Sphingobacteriales</taxon>
        <taxon>Sphingobacteriaceae</taxon>
        <taxon>Sphingobacterium</taxon>
    </lineage>
</organism>
<evidence type="ECO:0000313" key="4">
    <source>
        <dbReference type="Proteomes" id="UP000016584"/>
    </source>
</evidence>
<comment type="caution">
    <text evidence="2">The sequence shown here is derived from an EMBL/GenBank/DDBJ whole genome shotgun (WGS) entry which is preliminary data.</text>
</comment>
<keyword evidence="1" id="KW-0812">Transmembrane</keyword>
<feature type="transmembrane region" description="Helical" evidence="1">
    <location>
        <begin position="39"/>
        <end position="64"/>
    </location>
</feature>
<name>U2H839_9SPHI</name>
<sequence length="327" mass="37707">MKFFNLFWGLFILYFVFIHPALIYYSSDLAPDPSTQNSYTALIYLVLALFLWSVTFILFARLIYKNTYGLQRDIKRLSQEGRLIQATIDQVKSEKKLPNGFVKKEILVSFDNFSNTRIHYPLTWTDSKPHQQRYNTGQQIALRADPHLKYRPYVVPDGIETHINSKTMILYTSIWIVSILAIAAYFYYAYTSQSQGYGWRFLSLTHPLILSPVILYSLLAIFYVFFAKLISPNLSKGSGDKDMAQLLLWGKRATAEIISVQQTGTYINEQPQIRFNMNFIDSDNISHQVAIKKIVSLLDLPAVQLTKSKQILYLADNPQAIVLEEDL</sequence>
<evidence type="ECO:0000256" key="1">
    <source>
        <dbReference type="SAM" id="Phobius"/>
    </source>
</evidence>
<dbReference type="Proteomes" id="UP000016584">
    <property type="component" value="Unassembled WGS sequence"/>
</dbReference>
<dbReference type="AlphaFoldDB" id="U2H839"/>
<feature type="transmembrane region" description="Helical" evidence="1">
    <location>
        <begin position="7"/>
        <end position="27"/>
    </location>
</feature>
<keyword evidence="4" id="KW-1185">Reference proteome</keyword>
<dbReference type="EMBL" id="ATDL01000021">
    <property type="protein sequence ID" value="ERJ57881.1"/>
    <property type="molecule type" value="Genomic_DNA"/>
</dbReference>
<dbReference type="OrthoDB" id="662998at2"/>